<feature type="transmembrane region" description="Helical" evidence="1">
    <location>
        <begin position="113"/>
        <end position="138"/>
    </location>
</feature>
<dbReference type="STRING" id="153971.AWC19_07780"/>
<proteinExistence type="predicted"/>
<keyword evidence="3" id="KW-1185">Reference proteome</keyword>
<name>A0A1X1ZPY7_9MYCO</name>
<keyword evidence="1" id="KW-0472">Membrane</keyword>
<feature type="transmembrane region" description="Helical" evidence="1">
    <location>
        <begin position="89"/>
        <end position="106"/>
    </location>
</feature>
<reference evidence="2 3" key="1">
    <citation type="submission" date="2016-01" db="EMBL/GenBank/DDBJ databases">
        <title>The new phylogeny of the genus Mycobacterium.</title>
        <authorList>
            <person name="Tarcisio F."/>
            <person name="Conor M."/>
            <person name="Antonella G."/>
            <person name="Elisabetta G."/>
            <person name="Giulia F.S."/>
            <person name="Sara T."/>
            <person name="Anna F."/>
            <person name="Clotilde B."/>
            <person name="Roberto B."/>
            <person name="Veronica D.S."/>
            <person name="Fabio R."/>
            <person name="Monica P."/>
            <person name="Olivier J."/>
            <person name="Enrico T."/>
            <person name="Nicola S."/>
        </authorList>
    </citation>
    <scope>NUCLEOTIDE SEQUENCE [LARGE SCALE GENOMIC DNA]</scope>
    <source>
        <strain evidence="2 3">DSM 44572</strain>
    </source>
</reference>
<evidence type="ECO:0000313" key="2">
    <source>
        <dbReference type="EMBL" id="ORW25397.1"/>
    </source>
</evidence>
<feature type="transmembrane region" description="Helical" evidence="1">
    <location>
        <begin position="65"/>
        <end position="83"/>
    </location>
</feature>
<keyword evidence="1" id="KW-0812">Transmembrane</keyword>
<dbReference type="EMBL" id="LQPJ01000098">
    <property type="protein sequence ID" value="ORW25397.1"/>
    <property type="molecule type" value="Genomic_DNA"/>
</dbReference>
<dbReference type="AlphaFoldDB" id="A0A1X1ZPY7"/>
<keyword evidence="1" id="KW-1133">Transmembrane helix</keyword>
<accession>A0A1X1ZPY7</accession>
<feature type="transmembrane region" description="Helical" evidence="1">
    <location>
        <begin position="42"/>
        <end position="58"/>
    </location>
</feature>
<sequence>MPLPRARRAAAGWPVARDVVFPALAVAGIVAAADLRMPMGLPGHRGLVWLSLLVAVVLTARTRAAVLAVGAAATWTTLGWHLVPGPWDGSRYLAAAVLLYAVSAAAGRRRWPVVVAAAPTHLVALAGPAAAAIGGRYWSASVTVGMTEKALFHLGFGLAAGLLGWAVACGADRALPRRR</sequence>
<dbReference type="Proteomes" id="UP000193529">
    <property type="component" value="Unassembled WGS sequence"/>
</dbReference>
<protein>
    <submittedName>
        <fullName evidence="2">Uncharacterized protein</fullName>
    </submittedName>
</protein>
<feature type="transmembrane region" description="Helical" evidence="1">
    <location>
        <begin position="150"/>
        <end position="171"/>
    </location>
</feature>
<organism evidence="2 3">
    <name type="scientific">Mycobacterium palustre</name>
    <dbReference type="NCBI Taxonomy" id="153971"/>
    <lineage>
        <taxon>Bacteria</taxon>
        <taxon>Bacillati</taxon>
        <taxon>Actinomycetota</taxon>
        <taxon>Actinomycetes</taxon>
        <taxon>Mycobacteriales</taxon>
        <taxon>Mycobacteriaceae</taxon>
        <taxon>Mycobacterium</taxon>
        <taxon>Mycobacterium simiae complex</taxon>
    </lineage>
</organism>
<evidence type="ECO:0000313" key="3">
    <source>
        <dbReference type="Proteomes" id="UP000193529"/>
    </source>
</evidence>
<gene>
    <name evidence="2" type="ORF">AWC19_07780</name>
</gene>
<evidence type="ECO:0000256" key="1">
    <source>
        <dbReference type="SAM" id="Phobius"/>
    </source>
</evidence>
<comment type="caution">
    <text evidence="2">The sequence shown here is derived from an EMBL/GenBank/DDBJ whole genome shotgun (WGS) entry which is preliminary data.</text>
</comment>